<protein>
    <submittedName>
        <fullName evidence="2">Integrase core domain-containing protein</fullName>
    </submittedName>
</protein>
<dbReference type="Gene3D" id="3.30.420.10">
    <property type="entry name" value="Ribonuclease H-like superfamily/Ribonuclease H"/>
    <property type="match status" value="1"/>
</dbReference>
<reference evidence="2 3" key="1">
    <citation type="submission" date="2016-10" db="EMBL/GenBank/DDBJ databases">
        <authorList>
            <person name="de Groot N.N."/>
        </authorList>
    </citation>
    <scope>NUCLEOTIDE SEQUENCE [LARGE SCALE GENOMIC DNA]</scope>
    <source>
        <strain evidence="2 3">DSM 25294</strain>
    </source>
</reference>
<dbReference type="GO" id="GO:0003676">
    <property type="term" value="F:nucleic acid binding"/>
    <property type="evidence" value="ECO:0007669"/>
    <property type="project" value="InterPro"/>
</dbReference>
<evidence type="ECO:0000313" key="3">
    <source>
        <dbReference type="Proteomes" id="UP000199382"/>
    </source>
</evidence>
<evidence type="ECO:0000259" key="1">
    <source>
        <dbReference type="Pfam" id="PF13683"/>
    </source>
</evidence>
<dbReference type="STRING" id="571298.SAMN04488026_108812"/>
<evidence type="ECO:0000313" key="2">
    <source>
        <dbReference type="EMBL" id="SDL48557.1"/>
    </source>
</evidence>
<dbReference type="EMBL" id="FNEK01000088">
    <property type="protein sequence ID" value="SDL48557.1"/>
    <property type="molecule type" value="Genomic_DNA"/>
</dbReference>
<dbReference type="InterPro" id="IPR012337">
    <property type="entry name" value="RNaseH-like_sf"/>
</dbReference>
<accession>A0A1G9KG79</accession>
<feature type="non-terminal residue" evidence="2">
    <location>
        <position position="1"/>
    </location>
</feature>
<keyword evidence="3" id="KW-1185">Reference proteome</keyword>
<dbReference type="SUPFAM" id="SSF53098">
    <property type="entry name" value="Ribonuclease H-like"/>
    <property type="match status" value="1"/>
</dbReference>
<sequence>KIERWHQTMKNRVLLENYYMPGDLERQIEAFVEHYNNHRYHESLGNLTPADVYFGRGAQILSMREEIKKQTIRKRRLQHDSAAA</sequence>
<dbReference type="AlphaFoldDB" id="A0A1G9KG79"/>
<dbReference type="Proteomes" id="UP000199382">
    <property type="component" value="Unassembled WGS sequence"/>
</dbReference>
<dbReference type="RefSeq" id="WP_212635154.1">
    <property type="nucleotide sequence ID" value="NZ_FNEK01000088.1"/>
</dbReference>
<dbReference type="InterPro" id="IPR001584">
    <property type="entry name" value="Integrase_cat-core"/>
</dbReference>
<dbReference type="GO" id="GO:0015074">
    <property type="term" value="P:DNA integration"/>
    <property type="evidence" value="ECO:0007669"/>
    <property type="project" value="InterPro"/>
</dbReference>
<dbReference type="InterPro" id="IPR036397">
    <property type="entry name" value="RNaseH_sf"/>
</dbReference>
<organism evidence="2 3">
    <name type="scientific">Aliiruegeria lutimaris</name>
    <dbReference type="NCBI Taxonomy" id="571298"/>
    <lineage>
        <taxon>Bacteria</taxon>
        <taxon>Pseudomonadati</taxon>
        <taxon>Pseudomonadota</taxon>
        <taxon>Alphaproteobacteria</taxon>
        <taxon>Rhodobacterales</taxon>
        <taxon>Roseobacteraceae</taxon>
        <taxon>Aliiruegeria</taxon>
    </lineage>
</organism>
<name>A0A1G9KG79_9RHOB</name>
<feature type="domain" description="Integrase catalytic" evidence="1">
    <location>
        <begin position="1"/>
        <end position="49"/>
    </location>
</feature>
<gene>
    <name evidence="2" type="ORF">SAMN04488026_108812</name>
</gene>
<dbReference type="Pfam" id="PF13683">
    <property type="entry name" value="rve_3"/>
    <property type="match status" value="1"/>
</dbReference>
<proteinExistence type="predicted"/>